<dbReference type="InterPro" id="IPR006121">
    <property type="entry name" value="HMA_dom"/>
</dbReference>
<feature type="compositionally biased region" description="Basic and acidic residues" evidence="2">
    <location>
        <begin position="19"/>
        <end position="30"/>
    </location>
</feature>
<dbReference type="InterPro" id="IPR017969">
    <property type="entry name" value="Heavy-metal-associated_CS"/>
</dbReference>
<dbReference type="AlphaFoldDB" id="A0A0N1NY93"/>
<dbReference type="EMBL" id="LFJN01000014">
    <property type="protein sequence ID" value="KPI39712.1"/>
    <property type="molecule type" value="Genomic_DNA"/>
</dbReference>
<evidence type="ECO:0000313" key="4">
    <source>
        <dbReference type="Proteomes" id="UP000038010"/>
    </source>
</evidence>
<reference evidence="3 4" key="1">
    <citation type="submission" date="2015-06" db="EMBL/GenBank/DDBJ databases">
        <title>Draft genome of the ant-associated black yeast Phialophora attae CBS 131958.</title>
        <authorList>
            <person name="Moreno L.F."/>
            <person name="Stielow B.J."/>
            <person name="de Hoog S."/>
            <person name="Vicente V.A."/>
            <person name="Weiss V.A."/>
            <person name="de Vries M."/>
            <person name="Cruz L.M."/>
            <person name="Souza E.M."/>
        </authorList>
    </citation>
    <scope>NUCLEOTIDE SEQUENCE [LARGE SCALE GENOMIC DNA]</scope>
    <source>
        <strain evidence="3 4">CBS 131958</strain>
    </source>
</reference>
<accession>A0A0N1NY93</accession>
<organism evidence="3 4">
    <name type="scientific">Cyphellophora attinorum</name>
    <dbReference type="NCBI Taxonomy" id="1664694"/>
    <lineage>
        <taxon>Eukaryota</taxon>
        <taxon>Fungi</taxon>
        <taxon>Dikarya</taxon>
        <taxon>Ascomycota</taxon>
        <taxon>Pezizomycotina</taxon>
        <taxon>Eurotiomycetes</taxon>
        <taxon>Chaetothyriomycetidae</taxon>
        <taxon>Chaetothyriales</taxon>
        <taxon>Cyphellophoraceae</taxon>
        <taxon>Cyphellophora</taxon>
    </lineage>
</organism>
<dbReference type="Proteomes" id="UP000038010">
    <property type="component" value="Unassembled WGS sequence"/>
</dbReference>
<dbReference type="CDD" id="cd00371">
    <property type="entry name" value="HMA"/>
    <property type="match status" value="1"/>
</dbReference>
<dbReference type="Gene3D" id="3.30.70.100">
    <property type="match status" value="1"/>
</dbReference>
<dbReference type="VEuPathDB" id="FungiDB:AB675_3390"/>
<feature type="region of interest" description="Disordered" evidence="2">
    <location>
        <begin position="1"/>
        <end position="30"/>
    </location>
</feature>
<keyword evidence="4" id="KW-1185">Reference proteome</keyword>
<evidence type="ECO:0000256" key="1">
    <source>
        <dbReference type="ARBA" id="ARBA00022723"/>
    </source>
</evidence>
<evidence type="ECO:0000256" key="2">
    <source>
        <dbReference type="SAM" id="MobiDB-lite"/>
    </source>
</evidence>
<sequence>MTRRNRKKAATVHAHGHKHSDDSCCRSGPSHEVEKIHSHHVLDSPNESDIEKDGQFSHVLLNVVGMDCTGCANNLARALRVPGTRNVQVAFVIGIAELDVDLKKTSIELSSVLGNGQLATN</sequence>
<protein>
    <submittedName>
        <fullName evidence="3">Uncharacterized protein</fullName>
    </submittedName>
</protein>
<feature type="compositionally biased region" description="Basic residues" evidence="2">
    <location>
        <begin position="1"/>
        <end position="18"/>
    </location>
</feature>
<gene>
    <name evidence="3" type="ORF">AB675_3390</name>
</gene>
<dbReference type="GO" id="GO:0046872">
    <property type="term" value="F:metal ion binding"/>
    <property type="evidence" value="ECO:0007669"/>
    <property type="project" value="UniProtKB-KW"/>
</dbReference>
<dbReference type="GeneID" id="28735317"/>
<keyword evidence="1" id="KW-0479">Metal-binding</keyword>
<dbReference type="InterPro" id="IPR036163">
    <property type="entry name" value="HMA_dom_sf"/>
</dbReference>
<dbReference type="SUPFAM" id="SSF55008">
    <property type="entry name" value="HMA, heavy metal-associated domain"/>
    <property type="match status" value="1"/>
</dbReference>
<comment type="caution">
    <text evidence="3">The sequence shown here is derived from an EMBL/GenBank/DDBJ whole genome shotgun (WGS) entry which is preliminary data.</text>
</comment>
<dbReference type="RefSeq" id="XP_017999675.1">
    <property type="nucleotide sequence ID" value="XM_018143437.1"/>
</dbReference>
<dbReference type="STRING" id="1664694.A0A0N1NY93"/>
<evidence type="ECO:0000313" key="3">
    <source>
        <dbReference type="EMBL" id="KPI39712.1"/>
    </source>
</evidence>
<dbReference type="PROSITE" id="PS01047">
    <property type="entry name" value="HMA_1"/>
    <property type="match status" value="1"/>
</dbReference>
<name>A0A0N1NY93_9EURO</name>
<proteinExistence type="predicted"/>